<protein>
    <submittedName>
        <fullName evidence="2">Uncharacterized protein</fullName>
    </submittedName>
</protein>
<accession>A0A6J5LD01</accession>
<gene>
    <name evidence="3" type="ORF">UFOVP1363_14</name>
    <name evidence="4" type="ORF">UFOVP179_48</name>
    <name evidence="2" type="ORF">UFOVP260_31</name>
    <name evidence="1" type="ORF">UFOVP85_31</name>
</gene>
<sequence length="214" mass="22377">MAIEEMFTSLPTVSSAQMTDILCAVQGYVSPTVLGLSVQETLQQVYSLFQSNIILFNAGNPNGVLAGTTYQFCWDTTDSALYLCTTSGTSSTAVWTKIAGSNPVNFAWNASTVTPVNMVTNNGYLQTVGSLTTFVLPATSTFGDRISVMGSAAGGWTITQGAGQQIIVGSGLSTVGASGSISSTNQYDSIQLVCVQNNLIWQVNSAPQGNITIV</sequence>
<organism evidence="2">
    <name type="scientific">uncultured Caudovirales phage</name>
    <dbReference type="NCBI Taxonomy" id="2100421"/>
    <lineage>
        <taxon>Viruses</taxon>
        <taxon>Duplodnaviria</taxon>
        <taxon>Heunggongvirae</taxon>
        <taxon>Uroviricota</taxon>
        <taxon>Caudoviricetes</taxon>
        <taxon>Peduoviridae</taxon>
        <taxon>Maltschvirus</taxon>
        <taxon>Maltschvirus maltsch</taxon>
    </lineage>
</organism>
<dbReference type="EMBL" id="LR796198">
    <property type="protein sequence ID" value="CAB4127066.1"/>
    <property type="molecule type" value="Genomic_DNA"/>
</dbReference>
<evidence type="ECO:0000313" key="1">
    <source>
        <dbReference type="EMBL" id="CAB4127066.1"/>
    </source>
</evidence>
<name>A0A6J5LD01_9CAUD</name>
<evidence type="ECO:0000313" key="2">
    <source>
        <dbReference type="EMBL" id="CAB4132518.1"/>
    </source>
</evidence>
<proteinExistence type="predicted"/>
<dbReference type="EMBL" id="LR796260">
    <property type="protein sequence ID" value="CAB4132518.1"/>
    <property type="molecule type" value="Genomic_DNA"/>
</dbReference>
<evidence type="ECO:0000313" key="4">
    <source>
        <dbReference type="EMBL" id="CAB5207281.1"/>
    </source>
</evidence>
<evidence type="ECO:0000313" key="3">
    <source>
        <dbReference type="EMBL" id="CAB4202491.1"/>
    </source>
</evidence>
<dbReference type="EMBL" id="LR797327">
    <property type="protein sequence ID" value="CAB4202491.1"/>
    <property type="molecule type" value="Genomic_DNA"/>
</dbReference>
<reference evidence="2" key="1">
    <citation type="submission" date="2020-04" db="EMBL/GenBank/DDBJ databases">
        <authorList>
            <person name="Chiriac C."/>
            <person name="Salcher M."/>
            <person name="Ghai R."/>
            <person name="Kavagutti S V."/>
        </authorList>
    </citation>
    <scope>NUCLEOTIDE SEQUENCE</scope>
</reference>
<dbReference type="EMBL" id="LR798228">
    <property type="protein sequence ID" value="CAB5207281.1"/>
    <property type="molecule type" value="Genomic_DNA"/>
</dbReference>